<protein>
    <submittedName>
        <fullName evidence="3">TfoX/Sxy family protein</fullName>
    </submittedName>
</protein>
<evidence type="ECO:0000259" key="2">
    <source>
        <dbReference type="Pfam" id="PF04993"/>
    </source>
</evidence>
<organism evidence="3 4">
    <name type="scientific">Ramlibacter lithotrophicus</name>
    <dbReference type="NCBI Taxonomy" id="2606681"/>
    <lineage>
        <taxon>Bacteria</taxon>
        <taxon>Pseudomonadati</taxon>
        <taxon>Pseudomonadota</taxon>
        <taxon>Betaproteobacteria</taxon>
        <taxon>Burkholderiales</taxon>
        <taxon>Comamonadaceae</taxon>
        <taxon>Ramlibacter</taxon>
    </lineage>
</organism>
<evidence type="ECO:0000313" key="3">
    <source>
        <dbReference type="EMBL" id="NKE66297.1"/>
    </source>
</evidence>
<gene>
    <name evidence="3" type="ORF">RAMLITH_10735</name>
</gene>
<dbReference type="InterPro" id="IPR007076">
    <property type="entry name" value="TfoX_N"/>
</dbReference>
<dbReference type="Proteomes" id="UP000521868">
    <property type="component" value="Unassembled WGS sequence"/>
</dbReference>
<feature type="region of interest" description="Disordered" evidence="1">
    <location>
        <begin position="98"/>
        <end position="120"/>
    </location>
</feature>
<dbReference type="SUPFAM" id="SSF159894">
    <property type="entry name" value="YgaC/TfoX-N like"/>
    <property type="match status" value="1"/>
</dbReference>
<evidence type="ECO:0000313" key="4">
    <source>
        <dbReference type="Proteomes" id="UP000521868"/>
    </source>
</evidence>
<name>A0A7X6DFP0_9BURK</name>
<dbReference type="Gene3D" id="3.30.1460.30">
    <property type="entry name" value="YgaC/TfoX-N like chaperone"/>
    <property type="match status" value="1"/>
</dbReference>
<dbReference type="RefSeq" id="WP_168107412.1">
    <property type="nucleotide sequence ID" value="NZ_VTOX01000003.1"/>
</dbReference>
<dbReference type="EMBL" id="VTOX01000003">
    <property type="protein sequence ID" value="NKE66297.1"/>
    <property type="molecule type" value="Genomic_DNA"/>
</dbReference>
<feature type="domain" description="TfoX N-terminal" evidence="2">
    <location>
        <begin position="19"/>
        <end position="96"/>
    </location>
</feature>
<sequence>MATHQDFVEYVRSQSGLGDAISCRRMFGEYAIYVEGKVVALACDDQLFLKPTAHGRSLLRTPVERPPFPGAKDYFRIDEALDDREMLRRLLLATAEALPEPRPKKPRAVGARGATTAQGR</sequence>
<accession>A0A7X6DFP0</accession>
<dbReference type="AlphaFoldDB" id="A0A7X6DFP0"/>
<proteinExistence type="predicted"/>
<dbReference type="Pfam" id="PF04993">
    <property type="entry name" value="TfoX_N"/>
    <property type="match status" value="1"/>
</dbReference>
<reference evidence="3 4" key="1">
    <citation type="journal article" date="2020" name="Nature">
        <title>Bacterial chemolithoautotrophy via manganese oxidation.</title>
        <authorList>
            <person name="Yu H."/>
            <person name="Leadbetter J.R."/>
        </authorList>
    </citation>
    <scope>NUCLEOTIDE SEQUENCE [LARGE SCALE GENOMIC DNA]</scope>
    <source>
        <strain evidence="3 4">RBP-1</strain>
    </source>
</reference>
<keyword evidence="4" id="KW-1185">Reference proteome</keyword>
<comment type="caution">
    <text evidence="3">The sequence shown here is derived from an EMBL/GenBank/DDBJ whole genome shotgun (WGS) entry which is preliminary data.</text>
</comment>
<evidence type="ECO:0000256" key="1">
    <source>
        <dbReference type="SAM" id="MobiDB-lite"/>
    </source>
</evidence>